<name>A0A1M6K8G7_9FIRM</name>
<dbReference type="OrthoDB" id="5418352at2"/>
<evidence type="ECO:0000313" key="6">
    <source>
        <dbReference type="Proteomes" id="UP000184052"/>
    </source>
</evidence>
<gene>
    <name evidence="5" type="ORF">SAMN02745751_02822</name>
</gene>
<keyword evidence="6" id="KW-1185">Reference proteome</keyword>
<dbReference type="Proteomes" id="UP000184052">
    <property type="component" value="Unassembled WGS sequence"/>
</dbReference>
<evidence type="ECO:0000256" key="2">
    <source>
        <dbReference type="ARBA" id="ARBA00022603"/>
    </source>
</evidence>
<dbReference type="EC" id="2.1.1.-" evidence="4"/>
<dbReference type="GO" id="GO:0032259">
    <property type="term" value="P:methylation"/>
    <property type="evidence" value="ECO:0007669"/>
    <property type="project" value="UniProtKB-KW"/>
</dbReference>
<organism evidence="5 6">
    <name type="scientific">Dethiosulfatibacter aminovorans DSM 17477</name>
    <dbReference type="NCBI Taxonomy" id="1121476"/>
    <lineage>
        <taxon>Bacteria</taxon>
        <taxon>Bacillati</taxon>
        <taxon>Bacillota</taxon>
        <taxon>Tissierellia</taxon>
        <taxon>Dethiosulfatibacter</taxon>
    </lineage>
</organism>
<proteinExistence type="inferred from homology"/>
<evidence type="ECO:0000313" key="5">
    <source>
        <dbReference type="EMBL" id="SHJ55276.1"/>
    </source>
</evidence>
<evidence type="ECO:0000256" key="4">
    <source>
        <dbReference type="PIRNR" id="PIRNR037567"/>
    </source>
</evidence>
<dbReference type="Gene3D" id="3.20.20.480">
    <property type="entry name" value="Trimethylamine methyltransferase-like"/>
    <property type="match status" value="1"/>
</dbReference>
<dbReference type="STRING" id="1121476.SAMN02745751_02822"/>
<reference evidence="5 6" key="1">
    <citation type="submission" date="2016-11" db="EMBL/GenBank/DDBJ databases">
        <authorList>
            <person name="Jaros S."/>
            <person name="Januszkiewicz K."/>
            <person name="Wedrychowicz H."/>
        </authorList>
    </citation>
    <scope>NUCLEOTIDE SEQUENCE [LARGE SCALE GENOMIC DNA]</scope>
    <source>
        <strain evidence="5 6">DSM 17477</strain>
    </source>
</reference>
<evidence type="ECO:0000256" key="1">
    <source>
        <dbReference type="ARBA" id="ARBA00007137"/>
    </source>
</evidence>
<comment type="similarity">
    <text evidence="1 4">Belongs to the trimethylamine methyltransferase family.</text>
</comment>
<dbReference type="GO" id="GO:0015948">
    <property type="term" value="P:methanogenesis"/>
    <property type="evidence" value="ECO:0007669"/>
    <property type="project" value="UniProtKB-UniRule"/>
</dbReference>
<dbReference type="EMBL" id="FQZL01000025">
    <property type="protein sequence ID" value="SHJ55276.1"/>
    <property type="molecule type" value="Genomic_DNA"/>
</dbReference>
<accession>A0A1M6K8G7</accession>
<dbReference type="GO" id="GO:0008168">
    <property type="term" value="F:methyltransferase activity"/>
    <property type="evidence" value="ECO:0007669"/>
    <property type="project" value="UniProtKB-KW"/>
</dbReference>
<keyword evidence="2 5" id="KW-0489">Methyltransferase</keyword>
<protein>
    <recommendedName>
        <fullName evidence="4">Methyltransferase</fullName>
        <ecNumber evidence="4">2.1.1.-</ecNumber>
    </recommendedName>
</protein>
<dbReference type="Pfam" id="PF06253">
    <property type="entry name" value="MTTB"/>
    <property type="match status" value="1"/>
</dbReference>
<dbReference type="AlphaFoldDB" id="A0A1M6K8G7"/>
<sequence>MARVKRKPKNQFPGGLPGGKYKPLSEEEVIKIHKAAMKVFEQTGIEVNDARALKAFDDAGALVDYENKIVKCSEEWVLEKISTAPETVTLYGRDEKHNMILNDFDVYIGTGGTATNALDIETGERKPSTLEDVQKAARIVDALENIHYFVISCFPNELEKKDIDVNRFYAALRNTTKHVMGGVYTREGVENITKYAEMIAGSREALLEKPFLSFITCVMSPLVMDKDYTDLMIAAIESGLPLATPTAPMAGSTSPGTLAGTLVQMTVEALSGVLLTQILDPGHPVLFSCVPTTSDLRTGAFCFGSIEMGMMNAACSQISRFYKLPNYVTAGVNESKIPDIQSGYESMATTMMCALSGCNYIHDAAGLIESGLAISYEQYVIDNDIIGMCMRAVKGIEINDNTLAVDVIDNVGPAGNYLAHDHTISNMKNEFFYNKVSDRQTRIAWENTGSLDGTQRANAIAKSILQDYKPDFIDKDVENQILQTIPGMVQNWID</sequence>
<dbReference type="InterPro" id="IPR010426">
    <property type="entry name" value="MTTB_MeTrfase"/>
</dbReference>
<dbReference type="PIRSF" id="PIRSF037567">
    <property type="entry name" value="MTTB_MeTrfase"/>
    <property type="match status" value="1"/>
</dbReference>
<evidence type="ECO:0000256" key="3">
    <source>
        <dbReference type="ARBA" id="ARBA00022679"/>
    </source>
</evidence>
<dbReference type="InterPro" id="IPR038601">
    <property type="entry name" value="MttB-like_sf"/>
</dbReference>
<keyword evidence="3 4" id="KW-0808">Transferase</keyword>